<accession>A0A4S8IAL1</accession>
<keyword evidence="2" id="KW-1133">Transmembrane helix</keyword>
<feature type="region of interest" description="Disordered" evidence="1">
    <location>
        <begin position="1576"/>
        <end position="1654"/>
    </location>
</feature>
<dbReference type="InterPro" id="IPR003169">
    <property type="entry name" value="GYF"/>
</dbReference>
<evidence type="ECO:0000313" key="5">
    <source>
        <dbReference type="Proteomes" id="UP000317650"/>
    </source>
</evidence>
<dbReference type="CDD" id="cd00072">
    <property type="entry name" value="GYF"/>
    <property type="match status" value="1"/>
</dbReference>
<feature type="region of interest" description="Disordered" evidence="1">
    <location>
        <begin position="1313"/>
        <end position="1343"/>
    </location>
</feature>
<protein>
    <recommendedName>
        <fullName evidence="3">GYF domain-containing protein</fullName>
    </recommendedName>
</protein>
<feature type="domain" description="GYF" evidence="3">
    <location>
        <begin position="604"/>
        <end position="655"/>
    </location>
</feature>
<feature type="compositionally biased region" description="Basic residues" evidence="1">
    <location>
        <begin position="1221"/>
        <end position="1230"/>
    </location>
</feature>
<name>A0A4S8IAL1_MUSBA</name>
<feature type="transmembrane region" description="Helical" evidence="2">
    <location>
        <begin position="71"/>
        <end position="92"/>
    </location>
</feature>
<keyword evidence="5" id="KW-1185">Reference proteome</keyword>
<dbReference type="PANTHER" id="PTHR47471">
    <property type="entry name" value="GYF DOMAIN-CONTAINING PROTEIN"/>
    <property type="match status" value="1"/>
</dbReference>
<feature type="compositionally biased region" description="Polar residues" evidence="1">
    <location>
        <begin position="1244"/>
        <end position="1254"/>
    </location>
</feature>
<feature type="region of interest" description="Disordered" evidence="1">
    <location>
        <begin position="563"/>
        <end position="582"/>
    </location>
</feature>
<dbReference type="Proteomes" id="UP000317650">
    <property type="component" value="Chromosome 2"/>
</dbReference>
<feature type="compositionally biased region" description="Basic and acidic residues" evidence="1">
    <location>
        <begin position="216"/>
        <end position="254"/>
    </location>
</feature>
<feature type="compositionally biased region" description="Basic and acidic residues" evidence="1">
    <location>
        <begin position="571"/>
        <end position="582"/>
    </location>
</feature>
<sequence>MADLSNADGRRELTVDPPPHQTVKGCASASANRPETLVPSRVFVLGLPRSLYFGIKLLIIRLEMMLSSFRVSLFVYAGLLFECFFLIGNTAARSFVVGDMQGSDNSIPLSPQWLISKAVDKELGSHDNKPDAVKALGTGEDLSNTGKRNDVFRPVLHNLEPGRRDRWHDEERETSSAIRRDRWREGDKEPGDARRIERWSENTFRHSGETRRILSERWNDSGNKESDQRRESKWNTRWGPGDKESDSWREKWSDSGKGGNGTPDKGAPAPYLSGHGKDINNHGKETEGDDHYSRSWRSNYTLGRGRGDSSHHQLQTPVKQPNMIGYGRIRAENGISSAPIGRGRFNSSMSSTNSDASRSLHLGFSHDKSDGAPGDLSTIRYTRMKLLDIYRTTDIKSFRLSLDEFVEVPSLTQVEPLEPLAFSAPTSDESVIIKGIDKGEIVSSGASQLIKESSIGRTNTDAVSSRQNLDVVLPSEDEMITKEVTRMESSSHYVVPQKSQSAGDHKYGSKFDRKDFSLEVASVESDMSSSHLQKDVEFKQNTAITSLLYRDGQWQDTDRVCFHSDTQSDSNNKRQSTEVMKESDSLISKDVLIARKLQSPSPEDLSLYYKDPQGQIQGPFSGSDLIGWFEAGYFGIDLQVRLAGSPADAPFSSLGDVMPHLRMKAGPPPGFGVVKHNVTLDESLKGKIVNPGSIHAGLGENVLKSGQRNMHDTATESQNRFLESLMSGNMSGSPSESFSLNRGMQEFGGSTSGRFPSVVGESGNDMNYLFAQARLLERQRSLLNPRSYWSEGDVSSIASKTDIISDSSVPHSKFTPSAGGSPPQILQSPQQVDFLSLLHAGADKPPSRSVNSGVPFRPNFLEAPTVNSPISGGVEFPADMLNMHYNQPMPSQIRLGVQQQGLQSANQPPLPHLITQHGDISSCLVPPEKMLTSEINQDPRLSNLLQQQHLLSQLQLHSQIPAAQLPSLEKILLLQQQQKQEQQQLLMLQQQQQQHMLSKVLSSHQSHQQFGDPSYGQAPAAMSAGNAAVNHLMLQRTHEALQINQQRPVAYECTEQSSYYPNVNMQGTLDVNSVSSGPLSPCLPHQVFDQMSCSKESDTQFSLDNDDIPNPVTVEKPVMADSLTFLEAMKKSEELTSDLQKIDQSLGDVETDHKPPSISQTQVVPPFGSEALNNLDSVEGGQTSHNFVSSTSDQVQNINISSHEVKEMIAEAQVKKASEKKLKKQKKSKTKISADPGKGLPKMVSSQRSSTDIEIVGTNANEVKSEVQADAEESLCGPSSGTGVEGSVASSAEHSESLRSQLLSSVNLVTAESKTEGEAESGVVGPLTSNSKVTSSQWAWKSSPGLKPKSLLEIQQEEQLRAQKETLLSEIDAVPTSARNPLPALWSGLVTNLENKLNGDTKQAATSSVVNSENNLKSKSRKSQLHDLLAEEVLTKSSKEDTELFVSRAEGLLLPTPTPAGSDIDTSAVDDDDFVEAKDTRKARKKASKSKASGVKIPQSVGTAELSADPSPTEKAKSTCQAQQEKELLPALPKGPSLGDFVLWKGDQVSSAPPPAWSLDSRKLHRPMSLRDIQMEQEKRSGTVQQQISIPTPAKLQSNHASRGNGSSRQVSGSFPSNTASSIHLVSQVSTQTKSRSEDDLFWGPSEQSKPEPKNFVLKEAILSKQTGVGNNYWFRQMVKGTPSKGASGAGSGQKPSGNRPVDHSLSASPGPVVSVSKGRSVPTTKNSEAVEFRDWCVNEWIRLTGTSDTNFLEFCVKQSTSEAEVLLRENLGSFDRNHEFIDNFLNYKEFLAPDVLEIAFQSQKSRNTSVQNASLRSSNTATDAEEGLEDGLDGPSKGRGKKKGKKGQKMNPSILGFNVVSNRIMKGEIQSIED</sequence>
<dbReference type="PANTHER" id="PTHR47471:SF1">
    <property type="entry name" value="PROTEIN ESSENTIAL FOR POTEXVIRUS ACCUMULATION 1"/>
    <property type="match status" value="1"/>
</dbReference>
<feature type="region of interest" description="Disordered" evidence="1">
    <location>
        <begin position="806"/>
        <end position="826"/>
    </location>
</feature>
<feature type="region of interest" description="Disordered" evidence="1">
    <location>
        <begin position="166"/>
        <end position="195"/>
    </location>
</feature>
<comment type="caution">
    <text evidence="4">The sequence shown here is derived from an EMBL/GenBank/DDBJ whole genome shotgun (WGS) entry which is preliminary data.</text>
</comment>
<feature type="compositionally biased region" description="Polar residues" evidence="1">
    <location>
        <begin position="1277"/>
        <end position="1296"/>
    </location>
</feature>
<feature type="region of interest" description="Disordered" evidence="1">
    <location>
        <begin position="1680"/>
        <end position="1721"/>
    </location>
</feature>
<feature type="compositionally biased region" description="Polar residues" evidence="1">
    <location>
        <begin position="1582"/>
        <end position="1634"/>
    </location>
</feature>
<proteinExistence type="predicted"/>
<evidence type="ECO:0000259" key="3">
    <source>
        <dbReference type="PROSITE" id="PS50829"/>
    </source>
</evidence>
<keyword evidence="2" id="KW-0812">Transmembrane</keyword>
<feature type="region of interest" description="Disordered" evidence="1">
    <location>
        <begin position="216"/>
        <end position="318"/>
    </location>
</feature>
<feature type="compositionally biased region" description="Acidic residues" evidence="1">
    <location>
        <begin position="1824"/>
        <end position="1833"/>
    </location>
</feature>
<feature type="compositionally biased region" description="Polar residues" evidence="1">
    <location>
        <begin position="1327"/>
        <end position="1340"/>
    </location>
</feature>
<organism evidence="4 5">
    <name type="scientific">Musa balbisiana</name>
    <name type="common">Banana</name>
    <dbReference type="NCBI Taxonomy" id="52838"/>
    <lineage>
        <taxon>Eukaryota</taxon>
        <taxon>Viridiplantae</taxon>
        <taxon>Streptophyta</taxon>
        <taxon>Embryophyta</taxon>
        <taxon>Tracheophyta</taxon>
        <taxon>Spermatophyta</taxon>
        <taxon>Magnoliopsida</taxon>
        <taxon>Liliopsida</taxon>
        <taxon>Zingiberales</taxon>
        <taxon>Musaceae</taxon>
        <taxon>Musa</taxon>
    </lineage>
</organism>
<feature type="compositionally biased region" description="Polar residues" evidence="1">
    <location>
        <begin position="1810"/>
        <end position="1823"/>
    </location>
</feature>
<dbReference type="EMBL" id="PYDT01000011">
    <property type="protein sequence ID" value="THU45075.1"/>
    <property type="molecule type" value="Genomic_DNA"/>
</dbReference>
<evidence type="ECO:0000256" key="1">
    <source>
        <dbReference type="SAM" id="MobiDB-lite"/>
    </source>
</evidence>
<dbReference type="Pfam" id="PF02213">
    <property type="entry name" value="GYF"/>
    <property type="match status" value="1"/>
</dbReference>
<evidence type="ECO:0000313" key="4">
    <source>
        <dbReference type="EMBL" id="THU45075.1"/>
    </source>
</evidence>
<feature type="region of interest" description="Disordered" evidence="1">
    <location>
        <begin position="1216"/>
        <end position="1254"/>
    </location>
</feature>
<feature type="compositionally biased region" description="Low complexity" evidence="1">
    <location>
        <begin position="1680"/>
        <end position="1698"/>
    </location>
</feature>
<feature type="region of interest" description="Disordered" evidence="1">
    <location>
        <begin position="1810"/>
        <end position="1855"/>
    </location>
</feature>
<feature type="compositionally biased region" description="Basic residues" evidence="1">
    <location>
        <begin position="1839"/>
        <end position="1849"/>
    </location>
</feature>
<dbReference type="Gene3D" id="3.30.1490.40">
    <property type="match status" value="1"/>
</dbReference>
<reference evidence="4 5" key="1">
    <citation type="journal article" date="2019" name="Nat. Plants">
        <title>Genome sequencing of Musa balbisiana reveals subgenome evolution and function divergence in polyploid bananas.</title>
        <authorList>
            <person name="Yao X."/>
        </authorList>
    </citation>
    <scope>NUCLEOTIDE SEQUENCE [LARGE SCALE GENOMIC DNA]</scope>
    <source>
        <strain evidence="5">cv. DH-PKW</strain>
        <tissue evidence="4">Leaves</tissue>
    </source>
</reference>
<feature type="region of interest" description="Disordered" evidence="1">
    <location>
        <begin position="1266"/>
        <end position="1296"/>
    </location>
</feature>
<dbReference type="SUPFAM" id="SSF55277">
    <property type="entry name" value="GYF domain"/>
    <property type="match status" value="1"/>
</dbReference>
<dbReference type="SMART" id="SM00444">
    <property type="entry name" value="GYF"/>
    <property type="match status" value="1"/>
</dbReference>
<feature type="compositionally biased region" description="Basic and acidic residues" evidence="1">
    <location>
        <begin position="275"/>
        <end position="293"/>
    </location>
</feature>
<feature type="region of interest" description="Disordered" evidence="1">
    <location>
        <begin position="1480"/>
        <end position="1518"/>
    </location>
</feature>
<dbReference type="InterPro" id="IPR035445">
    <property type="entry name" value="GYF-like_dom_sf"/>
</dbReference>
<feature type="region of interest" description="Disordered" evidence="1">
    <location>
        <begin position="1"/>
        <end position="28"/>
    </location>
</feature>
<dbReference type="PROSITE" id="PS50829">
    <property type="entry name" value="GYF"/>
    <property type="match status" value="1"/>
</dbReference>
<dbReference type="STRING" id="52838.A0A4S8IAL1"/>
<evidence type="ECO:0000256" key="2">
    <source>
        <dbReference type="SAM" id="Phobius"/>
    </source>
</evidence>
<keyword evidence="2" id="KW-0472">Membrane</keyword>
<gene>
    <name evidence="4" type="ORF">C4D60_Mb02t14050</name>
</gene>